<dbReference type="GeneID" id="33555457"/>
<evidence type="ECO:0000256" key="1">
    <source>
        <dbReference type="ARBA" id="ARBA00009156"/>
    </source>
</evidence>
<dbReference type="GO" id="GO:0005829">
    <property type="term" value="C:cytosol"/>
    <property type="evidence" value="ECO:0007669"/>
    <property type="project" value="TreeGrafter"/>
</dbReference>
<dbReference type="GO" id="GO:0042732">
    <property type="term" value="P:D-xylose metabolic process"/>
    <property type="evidence" value="ECO:0007669"/>
    <property type="project" value="UniProtKB-UniRule"/>
</dbReference>
<keyword evidence="3 6" id="KW-0808">Transferase</keyword>
<proteinExistence type="inferred from homology"/>
<evidence type="ECO:0000259" key="7">
    <source>
        <dbReference type="Pfam" id="PF02782"/>
    </source>
</evidence>
<gene>
    <name evidence="8" type="ORF">BD324DRAFT_583980</name>
</gene>
<evidence type="ECO:0000256" key="3">
    <source>
        <dbReference type="ARBA" id="ARBA00022679"/>
    </source>
</evidence>
<comment type="caution">
    <text evidence="8">The sequence shown here is derived from an EMBL/GenBank/DDBJ whole genome shotgun (WGS) entry which is preliminary data.</text>
</comment>
<dbReference type="InterPro" id="IPR043129">
    <property type="entry name" value="ATPase_NBD"/>
</dbReference>
<dbReference type="PANTHER" id="PTHR10196:SF57">
    <property type="entry name" value="XYLULOSE KINASE"/>
    <property type="match status" value="1"/>
</dbReference>
<evidence type="ECO:0000313" key="9">
    <source>
        <dbReference type="Proteomes" id="UP000193218"/>
    </source>
</evidence>
<dbReference type="OrthoDB" id="1728974at2759"/>
<dbReference type="GO" id="GO:0005524">
    <property type="term" value="F:ATP binding"/>
    <property type="evidence" value="ECO:0007669"/>
    <property type="project" value="UniProtKB-UniRule"/>
</dbReference>
<dbReference type="Gene3D" id="3.30.420.40">
    <property type="match status" value="2"/>
</dbReference>
<dbReference type="PANTHER" id="PTHR10196">
    <property type="entry name" value="SUGAR KINASE"/>
    <property type="match status" value="1"/>
</dbReference>
<dbReference type="Proteomes" id="UP000193218">
    <property type="component" value="Unassembled WGS sequence"/>
</dbReference>
<keyword evidence="4 6" id="KW-0418">Kinase</keyword>
<dbReference type="STRING" id="4999.A0A1Y1U9U3"/>
<dbReference type="Pfam" id="PF02782">
    <property type="entry name" value="FGGY_C"/>
    <property type="match status" value="1"/>
</dbReference>
<comment type="function">
    <text evidence="6">Highly specific D-xylulose kinase which participates in the catabolism of xylose. Xylose is a major component of hemicelluloses such as xylan. Most fungi utilize D-xylose via three enzymatic reactions, xylose reductase (XR), xylitol dehydrogenase (XDH), and xylulokinase, to form xylulose 5-phosphate, which enters pentose phosphate pathway.</text>
</comment>
<name>A0A1Y1U9U3_9TREE</name>
<dbReference type="GO" id="GO:0004856">
    <property type="term" value="F:D-xylulokinase activity"/>
    <property type="evidence" value="ECO:0007669"/>
    <property type="project" value="UniProtKB-UniRule"/>
</dbReference>
<comment type="catalytic activity">
    <reaction evidence="5 6">
        <text>D-xylulose + ATP = D-xylulose 5-phosphate + ADP + H(+)</text>
        <dbReference type="Rhea" id="RHEA:10964"/>
        <dbReference type="ChEBI" id="CHEBI:15378"/>
        <dbReference type="ChEBI" id="CHEBI:17140"/>
        <dbReference type="ChEBI" id="CHEBI:30616"/>
        <dbReference type="ChEBI" id="CHEBI:57737"/>
        <dbReference type="ChEBI" id="CHEBI:456216"/>
        <dbReference type="EC" id="2.7.1.17"/>
    </reaction>
</comment>
<evidence type="ECO:0000256" key="4">
    <source>
        <dbReference type="ARBA" id="ARBA00022777"/>
    </source>
</evidence>
<keyword evidence="2 6" id="KW-0859">Xylose metabolism</keyword>
<evidence type="ECO:0000313" key="8">
    <source>
        <dbReference type="EMBL" id="ORX34314.1"/>
    </source>
</evidence>
<accession>A0A1Y1U9U3</accession>
<evidence type="ECO:0000256" key="6">
    <source>
        <dbReference type="RuleBase" id="RU367058"/>
    </source>
</evidence>
<dbReference type="CDD" id="cd07776">
    <property type="entry name" value="ASKHA_NBD_FGGY_SpXK-like"/>
    <property type="match status" value="1"/>
</dbReference>
<comment type="similarity">
    <text evidence="1 6">Belongs to the FGGY kinase family.</text>
</comment>
<dbReference type="InterPro" id="IPR018485">
    <property type="entry name" value="FGGY_C"/>
</dbReference>
<dbReference type="SUPFAM" id="SSF53067">
    <property type="entry name" value="Actin-like ATPase domain"/>
    <property type="match status" value="2"/>
</dbReference>
<dbReference type="AlphaFoldDB" id="A0A1Y1U9U3"/>
<protein>
    <recommendedName>
        <fullName evidence="6">Xylulose kinase</fullName>
        <ecNumber evidence="6">2.7.1.17</ecNumber>
    </recommendedName>
</protein>
<dbReference type="EMBL" id="NBSH01000015">
    <property type="protein sequence ID" value="ORX34314.1"/>
    <property type="molecule type" value="Genomic_DNA"/>
</dbReference>
<dbReference type="FunCoup" id="A0A1Y1U9U3">
    <property type="interactions" value="303"/>
</dbReference>
<dbReference type="RefSeq" id="XP_021868592.1">
    <property type="nucleotide sequence ID" value="XM_022013649.1"/>
</dbReference>
<evidence type="ECO:0000256" key="2">
    <source>
        <dbReference type="ARBA" id="ARBA00022629"/>
    </source>
</evidence>
<dbReference type="InterPro" id="IPR042024">
    <property type="entry name" value="D-XK_euk"/>
</dbReference>
<sequence length="623" mass="68365">MPSPTHPKPFFLGLDASTQALKASLLSNNLDVIDEAAVNFDADIPRFGTSGGVLLGQKGSGEVYSPIMMVVEAMDLLMDRIKQKAWPVGDIRGVAAAGQQHASVYWSRDAPVILSHLDHTRTLASQLDGAFASARMPNWQDSSTTKECRDIEARMGGPERVAEETGSKAHERFTGPQIMKLRRNDRATYDATFRISLCSSFITTLLCVDGEIKGIDESDACGMNLWQMNTTDRGWHKGILQAIVESSDTADLESKLGAVETDGGRPQGPIGKWYQDRYGFSPECLVFPGTGDNPATFLSLTLKPSEGLVSLGTSDVVLVSTSTYNPDPEYHAFFHPAHVAAESGQPNGTSTSRYFNMLVYKNGSLARQHVRDKYFAGSWDKFNQAVDETTPSIGELPKHTSFWWLLPEIIPSGADGVHKYVAEREGQSELVDASSARRVDTFDDVRQEARTILESAFCNYRSRASSILHDSDTPAAPATPGLPVALPRMTRVYATGGASVNRSLLSVLADVMKAPICKNIEFDYGSQEWKDASWNSCSVGVAYKAKWGWERHTGEDVRRTIDFDSVVAEARKARGQLRGSMGDDIDLEDEGIAVVASPGPHAAVYEKSLRWWQALERRAVEER</sequence>
<reference evidence="8 9" key="1">
    <citation type="submission" date="2017-03" db="EMBL/GenBank/DDBJ databases">
        <title>Widespread Adenine N6-methylation of Active Genes in Fungi.</title>
        <authorList>
            <consortium name="DOE Joint Genome Institute"/>
            <person name="Mondo S.J."/>
            <person name="Dannebaum R.O."/>
            <person name="Kuo R.C."/>
            <person name="Louie K.B."/>
            <person name="Bewick A.J."/>
            <person name="Labutti K."/>
            <person name="Haridas S."/>
            <person name="Kuo A."/>
            <person name="Salamov A."/>
            <person name="Ahrendt S.R."/>
            <person name="Lau R."/>
            <person name="Bowen B.P."/>
            <person name="Lipzen A."/>
            <person name="Sullivan W."/>
            <person name="Andreopoulos W.B."/>
            <person name="Clum A."/>
            <person name="Lindquist E."/>
            <person name="Daum C."/>
            <person name="Northen T.R."/>
            <person name="Ramamoorthy G."/>
            <person name="Schmitz R.J."/>
            <person name="Gryganskyi A."/>
            <person name="Culley D."/>
            <person name="Magnuson J."/>
            <person name="James T.Y."/>
            <person name="O'Malley M.A."/>
            <person name="Stajich J.E."/>
            <person name="Spatafora J.W."/>
            <person name="Visel A."/>
            <person name="Grigoriev I.V."/>
        </authorList>
    </citation>
    <scope>NUCLEOTIDE SEQUENCE [LARGE SCALE GENOMIC DNA]</scope>
    <source>
        <strain evidence="8 9">NRRL Y-17943</strain>
    </source>
</reference>
<feature type="domain" description="Carbohydrate kinase FGGY C-terminal" evidence="7">
    <location>
        <begin position="308"/>
        <end position="516"/>
    </location>
</feature>
<dbReference type="GO" id="GO:0005997">
    <property type="term" value="P:xylulose metabolic process"/>
    <property type="evidence" value="ECO:0007669"/>
    <property type="project" value="TreeGrafter"/>
</dbReference>
<organism evidence="8 9">
    <name type="scientific">Kockovaella imperatae</name>
    <dbReference type="NCBI Taxonomy" id="4999"/>
    <lineage>
        <taxon>Eukaryota</taxon>
        <taxon>Fungi</taxon>
        <taxon>Dikarya</taxon>
        <taxon>Basidiomycota</taxon>
        <taxon>Agaricomycotina</taxon>
        <taxon>Tremellomycetes</taxon>
        <taxon>Tremellales</taxon>
        <taxon>Cuniculitremaceae</taxon>
        <taxon>Kockovaella</taxon>
    </lineage>
</organism>
<keyword evidence="6" id="KW-0119">Carbohydrate metabolism</keyword>
<keyword evidence="6" id="KW-0547">Nucleotide-binding</keyword>
<dbReference type="EC" id="2.7.1.17" evidence="6"/>
<evidence type="ECO:0000256" key="5">
    <source>
        <dbReference type="ARBA" id="ARBA00048885"/>
    </source>
</evidence>
<keyword evidence="6" id="KW-0067">ATP-binding</keyword>
<dbReference type="InParanoid" id="A0A1Y1U9U3"/>
<keyword evidence="9" id="KW-1185">Reference proteome</keyword>